<protein>
    <recommendedName>
        <fullName evidence="4">2-amino-4-hydroxy-6-hydroxymethyldihydropteridine pyrophosphokinase</fullName>
        <ecNumber evidence="3">2.7.6.3</ecNumber>
    </recommendedName>
    <alternativeName>
        <fullName evidence="11">6-hydroxymethyl-7,8-dihydropterin pyrophosphokinase</fullName>
    </alternativeName>
    <alternativeName>
        <fullName evidence="12">7,8-dihydro-6-hydroxymethylpterin-pyrophosphokinase</fullName>
    </alternativeName>
</protein>
<evidence type="ECO:0000256" key="1">
    <source>
        <dbReference type="ARBA" id="ARBA00005051"/>
    </source>
</evidence>
<proteinExistence type="inferred from homology"/>
<dbReference type="Gene3D" id="3.30.70.560">
    <property type="entry name" value="7,8-Dihydro-6-hydroxymethylpterin-pyrophosphokinase HPPK"/>
    <property type="match status" value="1"/>
</dbReference>
<comment type="similarity">
    <text evidence="2">Belongs to the HPPK family.</text>
</comment>
<dbReference type="SUPFAM" id="SSF55083">
    <property type="entry name" value="6-hydroxymethyl-7,8-dihydropterin pyrophosphokinase, HPPK"/>
    <property type="match status" value="1"/>
</dbReference>
<evidence type="ECO:0000256" key="4">
    <source>
        <dbReference type="ARBA" id="ARBA00016218"/>
    </source>
</evidence>
<organism evidence="14 15">
    <name type="scientific">Methylophilus rhizosphaerae</name>
    <dbReference type="NCBI Taxonomy" id="492660"/>
    <lineage>
        <taxon>Bacteria</taxon>
        <taxon>Pseudomonadati</taxon>
        <taxon>Pseudomonadota</taxon>
        <taxon>Betaproteobacteria</taxon>
        <taxon>Nitrosomonadales</taxon>
        <taxon>Methylophilaceae</taxon>
        <taxon>Methylophilus</taxon>
    </lineage>
</organism>
<dbReference type="PANTHER" id="PTHR43071">
    <property type="entry name" value="2-AMINO-4-HYDROXY-6-HYDROXYMETHYLDIHYDROPTERIDINE PYROPHOSPHOKINASE"/>
    <property type="match status" value="1"/>
</dbReference>
<evidence type="ECO:0000256" key="11">
    <source>
        <dbReference type="ARBA" id="ARBA00029766"/>
    </source>
</evidence>
<dbReference type="NCBIfam" id="TIGR01498">
    <property type="entry name" value="folK"/>
    <property type="match status" value="1"/>
</dbReference>
<dbReference type="Proteomes" id="UP000198629">
    <property type="component" value="Unassembled WGS sequence"/>
</dbReference>
<name>A0A1G9D4U4_9PROT</name>
<dbReference type="EC" id="2.7.6.3" evidence="3"/>
<evidence type="ECO:0000256" key="12">
    <source>
        <dbReference type="ARBA" id="ARBA00033413"/>
    </source>
</evidence>
<dbReference type="UniPathway" id="UPA00077">
    <property type="reaction ID" value="UER00155"/>
</dbReference>
<keyword evidence="6" id="KW-0547">Nucleotide-binding</keyword>
<comment type="function">
    <text evidence="10">Catalyzes the transfer of pyrophosphate from adenosine triphosphate (ATP) to 6-hydroxymethyl-7,8-dihydropterin, an enzymatic step in folate biosynthesis pathway.</text>
</comment>
<keyword evidence="9" id="KW-0289">Folate biosynthesis</keyword>
<dbReference type="InterPro" id="IPR035907">
    <property type="entry name" value="Hppk_sf"/>
</dbReference>
<evidence type="ECO:0000259" key="13">
    <source>
        <dbReference type="Pfam" id="PF01288"/>
    </source>
</evidence>
<dbReference type="AlphaFoldDB" id="A0A1G9D4U4"/>
<dbReference type="GO" id="GO:0016301">
    <property type="term" value="F:kinase activity"/>
    <property type="evidence" value="ECO:0007669"/>
    <property type="project" value="UniProtKB-KW"/>
</dbReference>
<evidence type="ECO:0000256" key="8">
    <source>
        <dbReference type="ARBA" id="ARBA00022840"/>
    </source>
</evidence>
<evidence type="ECO:0000256" key="7">
    <source>
        <dbReference type="ARBA" id="ARBA00022777"/>
    </source>
</evidence>
<evidence type="ECO:0000313" key="14">
    <source>
        <dbReference type="EMBL" id="SDK58942.1"/>
    </source>
</evidence>
<dbReference type="Pfam" id="PF01288">
    <property type="entry name" value="HPPK"/>
    <property type="match status" value="1"/>
</dbReference>
<accession>A0A1G9D4U4</accession>
<sequence>MALALIALGSNLQQPQVQVSRAIQVLAQTPGLTLLKTSSLYATAPVGYDNQPDFINAVIQVATDIPAPQLMQLLLDIEQTFGRERPFLNAPRILDLDLLDYDGMQLDTELLRLPHPRMHERGFVVFPLAEILPGFVLPDGKSVVEWVAGYRHQDVRKLERAQTAPN</sequence>
<keyword evidence="8" id="KW-0067">ATP-binding</keyword>
<keyword evidence="15" id="KW-1185">Reference proteome</keyword>
<dbReference type="STRING" id="492660.SAMN05192566_1786"/>
<dbReference type="EMBL" id="FNFX01000003">
    <property type="protein sequence ID" value="SDK58942.1"/>
    <property type="molecule type" value="Genomic_DNA"/>
</dbReference>
<comment type="pathway">
    <text evidence="1">Cofactor biosynthesis; tetrahydrofolate biosynthesis; 2-amino-4-hydroxy-6-hydroxymethyl-7,8-dihydropteridine diphosphate from 7,8-dihydroneopterin triphosphate: step 4/4.</text>
</comment>
<evidence type="ECO:0000256" key="3">
    <source>
        <dbReference type="ARBA" id="ARBA00013253"/>
    </source>
</evidence>
<feature type="domain" description="7,8-dihydro-6-hydroxymethylpterin-pyrophosphokinase" evidence="13">
    <location>
        <begin position="6"/>
        <end position="133"/>
    </location>
</feature>
<dbReference type="GO" id="GO:0046656">
    <property type="term" value="P:folic acid biosynthetic process"/>
    <property type="evidence" value="ECO:0007669"/>
    <property type="project" value="UniProtKB-KW"/>
</dbReference>
<evidence type="ECO:0000256" key="9">
    <source>
        <dbReference type="ARBA" id="ARBA00022909"/>
    </source>
</evidence>
<dbReference type="RefSeq" id="WP_091471783.1">
    <property type="nucleotide sequence ID" value="NZ_FNFX01000003.1"/>
</dbReference>
<evidence type="ECO:0000256" key="5">
    <source>
        <dbReference type="ARBA" id="ARBA00022679"/>
    </source>
</evidence>
<gene>
    <name evidence="14" type="ORF">SAMN05192566_1786</name>
</gene>
<evidence type="ECO:0000256" key="2">
    <source>
        <dbReference type="ARBA" id="ARBA00005810"/>
    </source>
</evidence>
<dbReference type="GO" id="GO:0005524">
    <property type="term" value="F:ATP binding"/>
    <property type="evidence" value="ECO:0007669"/>
    <property type="project" value="UniProtKB-KW"/>
</dbReference>
<dbReference type="OrthoDB" id="9808041at2"/>
<keyword evidence="7 14" id="KW-0418">Kinase</keyword>
<dbReference type="CDD" id="cd00483">
    <property type="entry name" value="HPPK"/>
    <property type="match status" value="1"/>
</dbReference>
<dbReference type="InterPro" id="IPR000550">
    <property type="entry name" value="Hppk"/>
</dbReference>
<dbReference type="PANTHER" id="PTHR43071:SF1">
    <property type="entry name" value="2-AMINO-4-HYDROXY-6-HYDROXYMETHYLDIHYDROPTERIDINE PYROPHOSPHOKINASE"/>
    <property type="match status" value="1"/>
</dbReference>
<keyword evidence="5" id="KW-0808">Transferase</keyword>
<evidence type="ECO:0000256" key="6">
    <source>
        <dbReference type="ARBA" id="ARBA00022741"/>
    </source>
</evidence>
<evidence type="ECO:0000256" key="10">
    <source>
        <dbReference type="ARBA" id="ARBA00029409"/>
    </source>
</evidence>
<evidence type="ECO:0000313" key="15">
    <source>
        <dbReference type="Proteomes" id="UP000198629"/>
    </source>
</evidence>
<reference evidence="15" key="1">
    <citation type="submission" date="2016-10" db="EMBL/GenBank/DDBJ databases">
        <authorList>
            <person name="Varghese N."/>
            <person name="Submissions S."/>
        </authorList>
    </citation>
    <scope>NUCLEOTIDE SEQUENCE [LARGE SCALE GENOMIC DNA]</scope>
    <source>
        <strain evidence="15">CBMB127</strain>
    </source>
</reference>
<dbReference type="GO" id="GO:0003848">
    <property type="term" value="F:2-amino-4-hydroxy-6-hydroxymethyldihydropteridine diphosphokinase activity"/>
    <property type="evidence" value="ECO:0007669"/>
    <property type="project" value="UniProtKB-EC"/>
</dbReference>
<dbReference type="GO" id="GO:0046654">
    <property type="term" value="P:tetrahydrofolate biosynthetic process"/>
    <property type="evidence" value="ECO:0007669"/>
    <property type="project" value="UniProtKB-UniPathway"/>
</dbReference>